<reference evidence="1 2" key="1">
    <citation type="submission" date="2020-08" db="EMBL/GenBank/DDBJ databases">
        <title>Genomic Encyclopedia of Type Strains, Phase IV (KMG-IV): sequencing the most valuable type-strain genomes for metagenomic binning, comparative biology and taxonomic classification.</title>
        <authorList>
            <person name="Goeker M."/>
        </authorList>
    </citation>
    <scope>NUCLEOTIDE SEQUENCE [LARGE SCALE GENOMIC DNA]</scope>
    <source>
        <strain evidence="1 2">YC6886</strain>
    </source>
</reference>
<name>A0A840VDX8_9BACT</name>
<dbReference type="EMBL" id="JACHFD010000016">
    <property type="protein sequence ID" value="MBB5352838.1"/>
    <property type="molecule type" value="Genomic_DNA"/>
</dbReference>
<organism evidence="1 2">
    <name type="scientific">Haloferula luteola</name>
    <dbReference type="NCBI Taxonomy" id="595692"/>
    <lineage>
        <taxon>Bacteria</taxon>
        <taxon>Pseudomonadati</taxon>
        <taxon>Verrucomicrobiota</taxon>
        <taxon>Verrucomicrobiia</taxon>
        <taxon>Verrucomicrobiales</taxon>
        <taxon>Verrucomicrobiaceae</taxon>
        <taxon>Haloferula</taxon>
    </lineage>
</organism>
<protein>
    <submittedName>
        <fullName evidence="1">Uncharacterized protein</fullName>
    </submittedName>
</protein>
<keyword evidence="2" id="KW-1185">Reference proteome</keyword>
<dbReference type="Proteomes" id="UP000557717">
    <property type="component" value="Unassembled WGS sequence"/>
</dbReference>
<comment type="caution">
    <text evidence="1">The sequence shown here is derived from an EMBL/GenBank/DDBJ whole genome shotgun (WGS) entry which is preliminary data.</text>
</comment>
<evidence type="ECO:0000313" key="2">
    <source>
        <dbReference type="Proteomes" id="UP000557717"/>
    </source>
</evidence>
<proteinExistence type="predicted"/>
<sequence>MDGRCGMAVLTVSYLKDSRGAGVIGYPMMRGFTSGVRALSSIHVYP</sequence>
<accession>A0A840VDX8</accession>
<gene>
    <name evidence="1" type="ORF">HNR46_003086</name>
</gene>
<evidence type="ECO:0000313" key="1">
    <source>
        <dbReference type="EMBL" id="MBB5352838.1"/>
    </source>
</evidence>
<dbReference type="AlphaFoldDB" id="A0A840VDX8"/>